<protein>
    <recommendedName>
        <fullName evidence="4">Tat pathway signal protein</fullName>
    </recommendedName>
</protein>
<dbReference type="RefSeq" id="WP_197352969.1">
    <property type="nucleotide sequence ID" value="NZ_CP048882.1"/>
</dbReference>
<accession>A0A7T1TA70</accession>
<gene>
    <name evidence="2" type="ORF">G4Z16_25395</name>
</gene>
<evidence type="ECO:0000313" key="2">
    <source>
        <dbReference type="EMBL" id="QPP09195.1"/>
    </source>
</evidence>
<keyword evidence="1" id="KW-0732">Signal</keyword>
<keyword evidence="3" id="KW-1185">Reference proteome</keyword>
<sequence length="180" mass="18841">MTTNLMRRAAVCAAGTAVLLGGAAVPSVSAAGTSAPADAKAGSWHCNTSSRSIDNPGYSGPWADNVAFKVKACSKRSGGTVYGKSRVSWSTPSSYSSSPFDGARLRTYVKKSKSGSDPVRCYKTSRSLRGKFGKSTGSYTAEGVGCRVSKYGRGDAALRLNWNNDGKGTRTYKFSAAPRV</sequence>
<dbReference type="Proteomes" id="UP000595046">
    <property type="component" value="Chromosome"/>
</dbReference>
<dbReference type="KEGG" id="sbat:G4Z16_25395"/>
<evidence type="ECO:0008006" key="4">
    <source>
        <dbReference type="Google" id="ProtNLM"/>
    </source>
</evidence>
<name>A0A7T1TA70_9ACTN</name>
<proteinExistence type="predicted"/>
<dbReference type="EMBL" id="CP048882">
    <property type="protein sequence ID" value="QPP09195.1"/>
    <property type="molecule type" value="Genomic_DNA"/>
</dbReference>
<evidence type="ECO:0000256" key="1">
    <source>
        <dbReference type="SAM" id="SignalP"/>
    </source>
</evidence>
<dbReference type="AlphaFoldDB" id="A0A7T1TA70"/>
<feature type="signal peptide" evidence="1">
    <location>
        <begin position="1"/>
        <end position="30"/>
    </location>
</feature>
<feature type="chain" id="PRO_5032381271" description="Tat pathway signal protein" evidence="1">
    <location>
        <begin position="31"/>
        <end position="180"/>
    </location>
</feature>
<reference evidence="3" key="1">
    <citation type="submission" date="2020-02" db="EMBL/GenBank/DDBJ databases">
        <title>Streptomyces sp. ASO4wet.</title>
        <authorList>
            <person name="Risdian C."/>
            <person name="Landwehr W."/>
            <person name="Schupp P."/>
            <person name="Wink J."/>
        </authorList>
    </citation>
    <scope>NUCLEOTIDE SEQUENCE [LARGE SCALE GENOMIC DNA]</scope>
    <source>
        <strain evidence="3">ASO4wet</strain>
    </source>
</reference>
<organism evidence="2 3">
    <name type="scientific">Streptomyces bathyalis</name>
    <dbReference type="NCBI Taxonomy" id="2710756"/>
    <lineage>
        <taxon>Bacteria</taxon>
        <taxon>Bacillati</taxon>
        <taxon>Actinomycetota</taxon>
        <taxon>Actinomycetes</taxon>
        <taxon>Kitasatosporales</taxon>
        <taxon>Streptomycetaceae</taxon>
        <taxon>Streptomyces</taxon>
    </lineage>
</organism>
<evidence type="ECO:0000313" key="3">
    <source>
        <dbReference type="Proteomes" id="UP000595046"/>
    </source>
</evidence>